<dbReference type="InterPro" id="IPR036869">
    <property type="entry name" value="J_dom_sf"/>
</dbReference>
<feature type="domain" description="J" evidence="3">
    <location>
        <begin position="193"/>
        <end position="322"/>
    </location>
</feature>
<dbReference type="Gramene" id="RZC66253">
    <property type="protein sequence ID" value="RZC66253"/>
    <property type="gene ID" value="C5167_009938"/>
</dbReference>
<reference evidence="4 5" key="1">
    <citation type="journal article" date="2018" name="Science">
        <title>The opium poppy genome and morphinan production.</title>
        <authorList>
            <person name="Guo L."/>
            <person name="Winzer T."/>
            <person name="Yang X."/>
            <person name="Li Y."/>
            <person name="Ning Z."/>
            <person name="He Z."/>
            <person name="Teodor R."/>
            <person name="Lu Y."/>
            <person name="Bowser T.A."/>
            <person name="Graham I.A."/>
            <person name="Ye K."/>
        </authorList>
    </citation>
    <scope>NUCLEOTIDE SEQUENCE [LARGE SCALE GENOMIC DNA]</scope>
    <source>
        <strain evidence="5">cv. HN1</strain>
        <tissue evidence="4">Leaves</tissue>
    </source>
</reference>
<evidence type="ECO:0000259" key="3">
    <source>
        <dbReference type="PROSITE" id="PS50076"/>
    </source>
</evidence>
<dbReference type="PROSITE" id="PS50076">
    <property type="entry name" value="DNAJ_2"/>
    <property type="match status" value="1"/>
</dbReference>
<dbReference type="PANTHER" id="PTHR45000">
    <property type="entry name" value="CHAPERONE DNAJ-DOMAIN SUPERFAMILY PROTEIN"/>
    <property type="match status" value="1"/>
</dbReference>
<keyword evidence="5" id="KW-1185">Reference proteome</keyword>
<evidence type="ECO:0000256" key="1">
    <source>
        <dbReference type="SAM" id="MobiDB-lite"/>
    </source>
</evidence>
<keyword evidence="2" id="KW-0472">Membrane</keyword>
<dbReference type="Gene3D" id="1.10.287.110">
    <property type="entry name" value="DnaJ domain"/>
    <property type="match status" value="1"/>
</dbReference>
<dbReference type="SUPFAM" id="SSF46565">
    <property type="entry name" value="Chaperone J-domain"/>
    <property type="match status" value="1"/>
</dbReference>
<dbReference type="InterPro" id="IPR001623">
    <property type="entry name" value="DnaJ_domain"/>
</dbReference>
<dbReference type="AlphaFoldDB" id="A0A4Y7JYU2"/>
<sequence length="326" mass="37882">MVSEQDEEKEKERRKNRYERSSSSNSWPNKNVSHKEEEGMRVWGILLFGLIGATATTLAVGQLRSCSVANVFLMSLQKFGRTPASWKGTSNGSYSSSFKEEARRRYQQRMQEELEEEIERVERIRRMQSVFNRERNKHRRGYERWRENETEPGAYHQHFQREDWYWKTSTSHKAENSNARAAPREPGSYMLSHHYSILGLDRWRTKPYTEAEIKTSLRALMLLPLALGTYMNTFNAVGLCITLLTSVLGSGFRLVLTSRIPVGHCTRHGQNQTQIEFDNPLTAFRAKAKQFHPDQNQENKDAAEAKFKEVMSSYEAIKSERKNGQC</sequence>
<evidence type="ECO:0000313" key="5">
    <source>
        <dbReference type="Proteomes" id="UP000316621"/>
    </source>
</evidence>
<keyword evidence="2" id="KW-1133">Transmembrane helix</keyword>
<name>A0A4Y7JYU2_PAPSO</name>
<evidence type="ECO:0000313" key="4">
    <source>
        <dbReference type="EMBL" id="RZC66253.1"/>
    </source>
</evidence>
<protein>
    <recommendedName>
        <fullName evidence="3">J domain-containing protein</fullName>
    </recommendedName>
</protein>
<dbReference type="OMA" id="WRENETE"/>
<feature type="transmembrane region" description="Helical" evidence="2">
    <location>
        <begin position="42"/>
        <end position="63"/>
    </location>
</feature>
<dbReference type="EMBL" id="CM010720">
    <property type="protein sequence ID" value="RZC66253.1"/>
    <property type="molecule type" value="Genomic_DNA"/>
</dbReference>
<dbReference type="CDD" id="cd06257">
    <property type="entry name" value="DnaJ"/>
    <property type="match status" value="1"/>
</dbReference>
<organism evidence="4 5">
    <name type="scientific">Papaver somniferum</name>
    <name type="common">Opium poppy</name>
    <dbReference type="NCBI Taxonomy" id="3469"/>
    <lineage>
        <taxon>Eukaryota</taxon>
        <taxon>Viridiplantae</taxon>
        <taxon>Streptophyta</taxon>
        <taxon>Embryophyta</taxon>
        <taxon>Tracheophyta</taxon>
        <taxon>Spermatophyta</taxon>
        <taxon>Magnoliopsida</taxon>
        <taxon>Ranunculales</taxon>
        <taxon>Papaveraceae</taxon>
        <taxon>Papaveroideae</taxon>
        <taxon>Papaver</taxon>
    </lineage>
</organism>
<evidence type="ECO:0000256" key="2">
    <source>
        <dbReference type="SAM" id="Phobius"/>
    </source>
</evidence>
<keyword evidence="2" id="KW-0812">Transmembrane</keyword>
<feature type="compositionally biased region" description="Low complexity" evidence="1">
    <location>
        <begin position="21"/>
        <end position="31"/>
    </location>
</feature>
<feature type="region of interest" description="Disordered" evidence="1">
    <location>
        <begin position="1"/>
        <end position="33"/>
    </location>
</feature>
<gene>
    <name evidence="4" type="ORF">C5167_009938</name>
</gene>
<dbReference type="PANTHER" id="PTHR45000:SF5">
    <property type="entry name" value="CHAPERONE DNAJ-DOMAIN SUPERFAMILY PROTEIN"/>
    <property type="match status" value="1"/>
</dbReference>
<accession>A0A4Y7JYU2</accession>
<dbReference type="Pfam" id="PF00226">
    <property type="entry name" value="DnaJ"/>
    <property type="match status" value="1"/>
</dbReference>
<dbReference type="Proteomes" id="UP000316621">
    <property type="component" value="Chromosome 6"/>
</dbReference>
<proteinExistence type="predicted"/>